<gene>
    <name evidence="1" type="ORF">BU25DRAFT_489369</name>
</gene>
<name>A0ACB6SA28_9PLEO</name>
<sequence>MSRKTTPTPAMYNTVDSSIITVVVGPESNHRSFKVHEPLLKARSENFENALKPGRSIEGDERVIRFPHEDPEIFSLYSRLLDLYDKISFFDGKEQPPAIPAEALRALFQGLPDCLDGDDLCLATACRYNMYGTDHGTELSDHLKLLRASVESMPVEFLRTLIFDLYEDRPPMKEWDHAQEQIKKKDKEIKRLETRLAELENCGCICLFAWLATVHCNCTARLDYL</sequence>
<accession>A0ACB6SA28</accession>
<organism evidence="1 2">
    <name type="scientific">Macroventuria anomochaeta</name>
    <dbReference type="NCBI Taxonomy" id="301207"/>
    <lineage>
        <taxon>Eukaryota</taxon>
        <taxon>Fungi</taxon>
        <taxon>Dikarya</taxon>
        <taxon>Ascomycota</taxon>
        <taxon>Pezizomycotina</taxon>
        <taxon>Dothideomycetes</taxon>
        <taxon>Pleosporomycetidae</taxon>
        <taxon>Pleosporales</taxon>
        <taxon>Pleosporineae</taxon>
        <taxon>Didymellaceae</taxon>
        <taxon>Macroventuria</taxon>
    </lineage>
</organism>
<proteinExistence type="predicted"/>
<evidence type="ECO:0000313" key="1">
    <source>
        <dbReference type="EMBL" id="KAF2629962.1"/>
    </source>
</evidence>
<evidence type="ECO:0000313" key="2">
    <source>
        <dbReference type="Proteomes" id="UP000799754"/>
    </source>
</evidence>
<keyword evidence="2" id="KW-1185">Reference proteome</keyword>
<protein>
    <submittedName>
        <fullName evidence="1">Uncharacterized protein</fullName>
    </submittedName>
</protein>
<dbReference type="EMBL" id="MU006708">
    <property type="protein sequence ID" value="KAF2629962.1"/>
    <property type="molecule type" value="Genomic_DNA"/>
</dbReference>
<dbReference type="Proteomes" id="UP000799754">
    <property type="component" value="Unassembled WGS sequence"/>
</dbReference>
<reference evidence="1" key="1">
    <citation type="journal article" date="2020" name="Stud. Mycol.">
        <title>101 Dothideomycetes genomes: a test case for predicting lifestyles and emergence of pathogens.</title>
        <authorList>
            <person name="Haridas S."/>
            <person name="Albert R."/>
            <person name="Binder M."/>
            <person name="Bloem J."/>
            <person name="Labutti K."/>
            <person name="Salamov A."/>
            <person name="Andreopoulos B."/>
            <person name="Baker S."/>
            <person name="Barry K."/>
            <person name="Bills G."/>
            <person name="Bluhm B."/>
            <person name="Cannon C."/>
            <person name="Castanera R."/>
            <person name="Culley D."/>
            <person name="Daum C."/>
            <person name="Ezra D."/>
            <person name="Gonzalez J."/>
            <person name="Henrissat B."/>
            <person name="Kuo A."/>
            <person name="Liang C."/>
            <person name="Lipzen A."/>
            <person name="Lutzoni F."/>
            <person name="Magnuson J."/>
            <person name="Mondo S."/>
            <person name="Nolan M."/>
            <person name="Ohm R."/>
            <person name="Pangilinan J."/>
            <person name="Park H.-J."/>
            <person name="Ramirez L."/>
            <person name="Alfaro M."/>
            <person name="Sun H."/>
            <person name="Tritt A."/>
            <person name="Yoshinaga Y."/>
            <person name="Zwiers L.-H."/>
            <person name="Turgeon B."/>
            <person name="Goodwin S."/>
            <person name="Spatafora J."/>
            <person name="Crous P."/>
            <person name="Grigoriev I."/>
        </authorList>
    </citation>
    <scope>NUCLEOTIDE SEQUENCE</scope>
    <source>
        <strain evidence="1">CBS 525.71</strain>
    </source>
</reference>
<comment type="caution">
    <text evidence="1">The sequence shown here is derived from an EMBL/GenBank/DDBJ whole genome shotgun (WGS) entry which is preliminary data.</text>
</comment>